<dbReference type="InterPro" id="IPR001811">
    <property type="entry name" value="Chemokine_IL8-like_dom"/>
</dbReference>
<evidence type="ECO:0000313" key="5">
    <source>
        <dbReference type="Proteomes" id="UP000197619"/>
    </source>
</evidence>
<dbReference type="Gene3D" id="2.40.50.40">
    <property type="match status" value="1"/>
</dbReference>
<protein>
    <submittedName>
        <fullName evidence="4">C-C motif chemokine 19</fullName>
    </submittedName>
</protein>
<keyword evidence="2" id="KW-0812">Transmembrane</keyword>
<evidence type="ECO:0000313" key="4">
    <source>
        <dbReference type="EMBL" id="OWK58771.1"/>
    </source>
</evidence>
<evidence type="ECO:0000256" key="2">
    <source>
        <dbReference type="SAM" id="Phobius"/>
    </source>
</evidence>
<dbReference type="EMBL" id="MUZQ01000092">
    <property type="protein sequence ID" value="OWK58771.1"/>
    <property type="molecule type" value="Genomic_DNA"/>
</dbReference>
<feature type="domain" description="Chemokine interleukin-8-like" evidence="3">
    <location>
        <begin position="217"/>
        <end position="277"/>
    </location>
</feature>
<reference evidence="4 5" key="1">
    <citation type="submission" date="2017-05" db="EMBL/GenBank/DDBJ databases">
        <title>Genome of assembly of the Bengalese finch, Lonchura striata domestica.</title>
        <authorList>
            <person name="Colquitt B.M."/>
            <person name="Brainard M.S."/>
        </authorList>
    </citation>
    <scope>NUCLEOTIDE SEQUENCE [LARGE SCALE GENOMIC DNA]</scope>
    <source>
        <strain evidence="4">White83orange57</strain>
    </source>
</reference>
<comment type="caution">
    <text evidence="4">The sequence shown here is derived from an EMBL/GenBank/DDBJ whole genome shotgun (WGS) entry which is preliminary data.</text>
</comment>
<dbReference type="STRING" id="299123.ENSLSDP00000018620"/>
<organism evidence="4 5">
    <name type="scientific">Lonchura striata</name>
    <name type="common">white-rumped munia</name>
    <dbReference type="NCBI Taxonomy" id="40157"/>
    <lineage>
        <taxon>Eukaryota</taxon>
        <taxon>Metazoa</taxon>
        <taxon>Chordata</taxon>
        <taxon>Craniata</taxon>
        <taxon>Vertebrata</taxon>
        <taxon>Euteleostomi</taxon>
        <taxon>Archelosauria</taxon>
        <taxon>Archosauria</taxon>
        <taxon>Dinosauria</taxon>
        <taxon>Saurischia</taxon>
        <taxon>Theropoda</taxon>
        <taxon>Coelurosauria</taxon>
        <taxon>Aves</taxon>
        <taxon>Neognathae</taxon>
        <taxon>Neoaves</taxon>
        <taxon>Telluraves</taxon>
        <taxon>Australaves</taxon>
        <taxon>Passeriformes</taxon>
        <taxon>Passeroidea</taxon>
        <taxon>Estrildidae</taxon>
        <taxon>Estrildinae</taxon>
        <taxon>Lonchura</taxon>
    </lineage>
</organism>
<sequence length="286" mass="31630">MDPNWDKRCEEEGLRQCSSEAAERSSFVCTPGQGKGKPDAMCKDKAVLLKNMLGCGHSKCQYPNLTTDCFDPNFLRKFTSLSDPDRESGLGTSHLATAILVLFAGSIWLGICNPKVMLRDISVAQRWKADHHQTAWGIAVLAACVAVRGCGQLKRWVLQTEVVKSVLRRLSRAKVAELAYIPRPVLSMGLMTDANPELPKLDSAGFGVSAVHGRSNVLDCCLRTSEVPIPWWIVQDYWLQLVQDGCDIDAAVFITTKGKCLCAPLHSPWVIRLQKRLDATFAKRAM</sequence>
<evidence type="ECO:0000259" key="3">
    <source>
        <dbReference type="SMART" id="SM00199"/>
    </source>
</evidence>
<dbReference type="InterPro" id="IPR036048">
    <property type="entry name" value="Interleukin_8-like_sf"/>
</dbReference>
<dbReference type="GO" id="GO:0006955">
    <property type="term" value="P:immune response"/>
    <property type="evidence" value="ECO:0007669"/>
    <property type="project" value="InterPro"/>
</dbReference>
<dbReference type="GO" id="GO:0008009">
    <property type="term" value="F:chemokine activity"/>
    <property type="evidence" value="ECO:0007669"/>
    <property type="project" value="InterPro"/>
</dbReference>
<gene>
    <name evidence="4" type="primary">CCL19</name>
    <name evidence="4" type="ORF">RLOC_00015096</name>
</gene>
<dbReference type="AlphaFoldDB" id="A0A218UZ18"/>
<evidence type="ECO:0000256" key="1">
    <source>
        <dbReference type="ARBA" id="ARBA00022514"/>
    </source>
</evidence>
<name>A0A218UZ18_9PASE</name>
<feature type="transmembrane region" description="Helical" evidence="2">
    <location>
        <begin position="91"/>
        <end position="111"/>
    </location>
</feature>
<dbReference type="Pfam" id="PF00048">
    <property type="entry name" value="IL8"/>
    <property type="match status" value="1"/>
</dbReference>
<keyword evidence="5" id="KW-1185">Reference proteome</keyword>
<keyword evidence="2" id="KW-0472">Membrane</keyword>
<dbReference type="GO" id="GO:0005615">
    <property type="term" value="C:extracellular space"/>
    <property type="evidence" value="ECO:0007669"/>
    <property type="project" value="UniProtKB-KW"/>
</dbReference>
<keyword evidence="1" id="KW-0202">Cytokine</keyword>
<keyword evidence="2" id="KW-1133">Transmembrane helix</keyword>
<dbReference type="SUPFAM" id="SSF54117">
    <property type="entry name" value="Interleukin 8-like chemokines"/>
    <property type="match status" value="1"/>
</dbReference>
<dbReference type="Proteomes" id="UP000197619">
    <property type="component" value="Unassembled WGS sequence"/>
</dbReference>
<dbReference type="SMART" id="SM00199">
    <property type="entry name" value="SCY"/>
    <property type="match status" value="1"/>
</dbReference>
<proteinExistence type="predicted"/>
<accession>A0A218UZ18</accession>